<dbReference type="SUPFAM" id="SSF52833">
    <property type="entry name" value="Thioredoxin-like"/>
    <property type="match status" value="1"/>
</dbReference>
<keyword evidence="1" id="KW-1133">Transmembrane helix</keyword>
<dbReference type="EMBL" id="MLJW01000046">
    <property type="protein sequence ID" value="OIR06048.1"/>
    <property type="molecule type" value="Genomic_DNA"/>
</dbReference>
<keyword evidence="1" id="KW-0472">Membrane</keyword>
<dbReference type="InterPro" id="IPR051470">
    <property type="entry name" value="Thiol:disulfide_interchange"/>
</dbReference>
<accession>A0A1J5SPU5</accession>
<feature type="transmembrane region" description="Helical" evidence="1">
    <location>
        <begin position="178"/>
        <end position="202"/>
    </location>
</feature>
<dbReference type="Gene3D" id="3.40.30.10">
    <property type="entry name" value="Glutaredoxin"/>
    <property type="match status" value="1"/>
</dbReference>
<organism evidence="2">
    <name type="scientific">mine drainage metagenome</name>
    <dbReference type="NCBI Taxonomy" id="410659"/>
    <lineage>
        <taxon>unclassified sequences</taxon>
        <taxon>metagenomes</taxon>
        <taxon>ecological metagenomes</taxon>
    </lineage>
</organism>
<comment type="caution">
    <text evidence="2">The sequence shown here is derived from an EMBL/GenBank/DDBJ whole genome shotgun (WGS) entry which is preliminary data.</text>
</comment>
<reference evidence="2" key="1">
    <citation type="submission" date="2016-10" db="EMBL/GenBank/DDBJ databases">
        <title>Sequence of Gallionella enrichment culture.</title>
        <authorList>
            <person name="Poehlein A."/>
            <person name="Muehling M."/>
            <person name="Daniel R."/>
        </authorList>
    </citation>
    <scope>NUCLEOTIDE SEQUENCE</scope>
</reference>
<keyword evidence="1" id="KW-0812">Transmembrane</keyword>
<protein>
    <submittedName>
        <fullName evidence="2">Thiol:disulfide interchange protein DsbC</fullName>
    </submittedName>
</protein>
<sequence>MKKALKITNILVSAAAAEKIFALIGMPSANELVISIKDVDRFGSELVSAPDGCSFEEIEPDSLSADMARRVTALINTRAGYRLESIKPLGSPHEGVLIPLVGQYDEISSKAIRAALKWISKNNLFAIPVEDLLEPREQMLVRMKRNHAGSNHSTAVPAIKSNFREKLSGQKFGALNKYAVIIGRLALYGFAAFGVFSTIAMLTHPSDPDAARAAANDAASYRQAEAMLAQAQAQPPQQAITQQTPPLPPPREIEIVTGKADAPQHRFYVFSDPVCPWCKKFEPLLEKVASREGFEMHLFPTPLHGEARALVSQIACAKNRGRAWHESITNEKVTGGESCSVGEAAPSRAVNFFNSLNLREAGTPTVINEAGVVHPGGFDSEKEMIQFLEQQN</sequence>
<dbReference type="InterPro" id="IPR036249">
    <property type="entry name" value="Thioredoxin-like_sf"/>
</dbReference>
<name>A0A1J5SPU5_9ZZZZ</name>
<dbReference type="AlphaFoldDB" id="A0A1J5SPU5"/>
<gene>
    <name evidence="2" type="primary">dsbC_4</name>
    <name evidence="2" type="ORF">GALL_118450</name>
</gene>
<dbReference type="PANTHER" id="PTHR35272:SF3">
    <property type="entry name" value="THIOL:DISULFIDE INTERCHANGE PROTEIN DSBC"/>
    <property type="match status" value="1"/>
</dbReference>
<evidence type="ECO:0000256" key="1">
    <source>
        <dbReference type="SAM" id="Phobius"/>
    </source>
</evidence>
<evidence type="ECO:0000313" key="2">
    <source>
        <dbReference type="EMBL" id="OIR06048.1"/>
    </source>
</evidence>
<proteinExistence type="predicted"/>
<dbReference type="PANTHER" id="PTHR35272">
    <property type="entry name" value="THIOL:DISULFIDE INTERCHANGE PROTEIN DSBC-RELATED"/>
    <property type="match status" value="1"/>
</dbReference>